<feature type="binding site" evidence="8">
    <location>
        <position position="64"/>
    </location>
    <ligand>
        <name>Zn(2+)</name>
        <dbReference type="ChEBI" id="CHEBI:29105"/>
        <label>1</label>
    </ligand>
</feature>
<dbReference type="CDD" id="cd05656">
    <property type="entry name" value="M42_Frv"/>
    <property type="match status" value="1"/>
</dbReference>
<keyword evidence="4 8" id="KW-0479">Metal-binding</keyword>
<sequence>MDTLEFLSKVNNLAGISGYEKNVASITADIFKELCDDVEVDTFYNVIGKKSKKIGGPKVMLAAHLDEVGMMVTDIDDKGFVKFTGIGIDQRILPGQEVRIHGSKEVLGIIGAKPPHLQKPGESDKAIDIKDMAIDTGMSKDELIQLISIGDPITFKSPLIKMNDKMISGKSLDDRAGVAVMIEAMKELDKLNYTGEVYFVATSQEELGSHGAKISTFKISPDVGIAIDVTHGETPDAPKERTCVIGKGPAIGIGPNMHPILTQKLIDTAKEYGIDYQSDVIPGRSGTDAWVMQVSKDGVPCVLVSIPLRYMHTTVETLNIDDVKKAARLIALFIASLKEEKEWLSY</sequence>
<keyword evidence="2" id="KW-0031">Aminopeptidase</keyword>
<feature type="active site" description="Proton acceptor" evidence="7">
    <location>
        <position position="205"/>
    </location>
</feature>
<name>A0A0U9HHS3_9FIRM</name>
<dbReference type="Gene3D" id="2.40.30.40">
    <property type="entry name" value="Peptidase M42, domain 2"/>
    <property type="match status" value="1"/>
</dbReference>
<dbReference type="InterPro" id="IPR023367">
    <property type="entry name" value="Peptidase_M42_dom2"/>
</dbReference>
<dbReference type="PANTHER" id="PTHR32481">
    <property type="entry name" value="AMINOPEPTIDASE"/>
    <property type="match status" value="1"/>
</dbReference>
<evidence type="ECO:0000313" key="10">
    <source>
        <dbReference type="Proteomes" id="UP000062160"/>
    </source>
</evidence>
<gene>
    <name evidence="9" type="ORF">TSYNT_9549</name>
</gene>
<dbReference type="InterPro" id="IPR051464">
    <property type="entry name" value="Peptidase_M42_aminopept"/>
</dbReference>
<dbReference type="Proteomes" id="UP000062160">
    <property type="component" value="Unassembled WGS sequence"/>
</dbReference>
<evidence type="ECO:0000256" key="6">
    <source>
        <dbReference type="PIRNR" id="PIRNR001123"/>
    </source>
</evidence>
<feature type="binding site" evidence="8">
    <location>
        <position position="206"/>
    </location>
    <ligand>
        <name>Zn(2+)</name>
        <dbReference type="ChEBI" id="CHEBI:29105"/>
        <label>2</label>
    </ligand>
</feature>
<dbReference type="GO" id="GO:0046872">
    <property type="term" value="F:metal ion binding"/>
    <property type="evidence" value="ECO:0007669"/>
    <property type="project" value="UniProtKB-UniRule"/>
</dbReference>
<comment type="cofactor">
    <cofactor evidence="8">
        <name>a divalent metal cation</name>
        <dbReference type="ChEBI" id="CHEBI:60240"/>
    </cofactor>
    <text evidence="8">Binds 2 divalent metal cations per subunit.</text>
</comment>
<protein>
    <submittedName>
        <fullName evidence="9">Endoglucanase</fullName>
    </submittedName>
</protein>
<dbReference type="PANTHER" id="PTHR32481:SF0">
    <property type="entry name" value="AMINOPEPTIDASE YPDE-RELATED"/>
    <property type="match status" value="1"/>
</dbReference>
<dbReference type="EMBL" id="DF977003">
    <property type="protein sequence ID" value="GAQ26285.1"/>
    <property type="molecule type" value="Genomic_DNA"/>
</dbReference>
<dbReference type="InterPro" id="IPR008007">
    <property type="entry name" value="Peptidase_M42"/>
</dbReference>
<proteinExistence type="inferred from homology"/>
<organism evidence="9">
    <name type="scientific">Tepidanaerobacter syntrophicus</name>
    <dbReference type="NCBI Taxonomy" id="224999"/>
    <lineage>
        <taxon>Bacteria</taxon>
        <taxon>Bacillati</taxon>
        <taxon>Bacillota</taxon>
        <taxon>Clostridia</taxon>
        <taxon>Thermosediminibacterales</taxon>
        <taxon>Tepidanaerobacteraceae</taxon>
        <taxon>Tepidanaerobacter</taxon>
    </lineage>
</organism>
<evidence type="ECO:0000256" key="5">
    <source>
        <dbReference type="ARBA" id="ARBA00022801"/>
    </source>
</evidence>
<dbReference type="RefSeq" id="WP_059034219.1">
    <property type="nucleotide sequence ID" value="NZ_BSDN01000004.1"/>
</dbReference>
<feature type="binding site" evidence="8">
    <location>
        <position position="312"/>
    </location>
    <ligand>
        <name>Zn(2+)</name>
        <dbReference type="ChEBI" id="CHEBI:29105"/>
        <label>2</label>
    </ligand>
</feature>
<dbReference type="PIRSF" id="PIRSF001123">
    <property type="entry name" value="PepA_GA"/>
    <property type="match status" value="1"/>
</dbReference>
<keyword evidence="5" id="KW-0378">Hydrolase</keyword>
<keyword evidence="10" id="KW-1185">Reference proteome</keyword>
<comment type="similarity">
    <text evidence="1 6">Belongs to the peptidase M42 family.</text>
</comment>
<dbReference type="AlphaFoldDB" id="A0A0U9HHS3"/>
<accession>A0A0U9HHS3</accession>
<feature type="binding site" evidence="8">
    <location>
        <position position="228"/>
    </location>
    <ligand>
        <name>Zn(2+)</name>
        <dbReference type="ChEBI" id="CHEBI:29105"/>
        <label>1</label>
    </ligand>
</feature>
<evidence type="ECO:0000256" key="2">
    <source>
        <dbReference type="ARBA" id="ARBA00022438"/>
    </source>
</evidence>
<evidence type="ECO:0000313" key="9">
    <source>
        <dbReference type="EMBL" id="GAQ26285.1"/>
    </source>
</evidence>
<keyword evidence="3" id="KW-0645">Protease</keyword>
<dbReference type="SUPFAM" id="SSF53187">
    <property type="entry name" value="Zn-dependent exopeptidases"/>
    <property type="match status" value="1"/>
</dbReference>
<dbReference type="Pfam" id="PF05343">
    <property type="entry name" value="Peptidase_M42"/>
    <property type="match status" value="1"/>
</dbReference>
<dbReference type="GO" id="GO:0004177">
    <property type="term" value="F:aminopeptidase activity"/>
    <property type="evidence" value="ECO:0007669"/>
    <property type="project" value="UniProtKB-UniRule"/>
</dbReference>
<dbReference type="SUPFAM" id="SSF101821">
    <property type="entry name" value="Aminopeptidase/glucanase lid domain"/>
    <property type="match status" value="1"/>
</dbReference>
<dbReference type="OrthoDB" id="9772053at2"/>
<dbReference type="GO" id="GO:0006508">
    <property type="term" value="P:proteolysis"/>
    <property type="evidence" value="ECO:0007669"/>
    <property type="project" value="UniProtKB-KW"/>
</dbReference>
<feature type="binding site" evidence="8">
    <location>
        <position position="173"/>
    </location>
    <ligand>
        <name>Zn(2+)</name>
        <dbReference type="ChEBI" id="CHEBI:29105"/>
        <label>2</label>
    </ligand>
</feature>
<dbReference type="Gene3D" id="3.40.630.10">
    <property type="entry name" value="Zn peptidases"/>
    <property type="match status" value="1"/>
</dbReference>
<evidence type="ECO:0000256" key="3">
    <source>
        <dbReference type="ARBA" id="ARBA00022670"/>
    </source>
</evidence>
<evidence type="ECO:0000256" key="7">
    <source>
        <dbReference type="PIRSR" id="PIRSR001123-1"/>
    </source>
</evidence>
<feature type="binding site" evidence="8">
    <location>
        <position position="173"/>
    </location>
    <ligand>
        <name>Zn(2+)</name>
        <dbReference type="ChEBI" id="CHEBI:29105"/>
        <label>1</label>
    </ligand>
</feature>
<reference evidence="9" key="1">
    <citation type="journal article" date="2016" name="Genome Announc.">
        <title>Draft Genome Sequence of the Syntrophic Lactate-Degrading Bacterium Tepidanaerobacter syntrophicus JLT.</title>
        <authorList>
            <person name="Matsuura N."/>
            <person name="Ohashi A."/>
            <person name="Tourlousse D.M."/>
            <person name="Sekiguchi Y."/>
        </authorList>
    </citation>
    <scope>NUCLEOTIDE SEQUENCE [LARGE SCALE GENOMIC DNA]</scope>
    <source>
        <strain evidence="9">JL</strain>
    </source>
</reference>
<evidence type="ECO:0000256" key="4">
    <source>
        <dbReference type="ARBA" id="ARBA00022723"/>
    </source>
</evidence>
<evidence type="ECO:0000256" key="8">
    <source>
        <dbReference type="PIRSR" id="PIRSR001123-2"/>
    </source>
</evidence>
<evidence type="ECO:0000256" key="1">
    <source>
        <dbReference type="ARBA" id="ARBA00006272"/>
    </source>
</evidence>
<dbReference type="STRING" id="224999.GCA_001485475_02329"/>